<dbReference type="Proteomes" id="UP000079169">
    <property type="component" value="Unplaced"/>
</dbReference>
<keyword evidence="1" id="KW-1185">Reference proteome</keyword>
<evidence type="ECO:0000313" key="1">
    <source>
        <dbReference type="Proteomes" id="UP000079169"/>
    </source>
</evidence>
<dbReference type="GeneID" id="113471952"/>
<dbReference type="KEGG" id="dci:113471952"/>
<evidence type="ECO:0000313" key="2">
    <source>
        <dbReference type="RefSeq" id="XP_026687258.1"/>
    </source>
</evidence>
<reference evidence="2" key="1">
    <citation type="submission" date="2025-08" db="UniProtKB">
        <authorList>
            <consortium name="RefSeq"/>
        </authorList>
    </citation>
    <scope>IDENTIFICATION</scope>
</reference>
<dbReference type="RefSeq" id="XP_026687258.1">
    <property type="nucleotide sequence ID" value="XM_026831457.1"/>
</dbReference>
<accession>A0A3Q0JJE7</accession>
<sequence length="157" mass="18495">MYKYLLAIIIIALSYLAYIIKKKLFDYHSYLETWAKSKKWFPTPEEENLDNQYLPVSSINNGPDRLIFCGGDAHGNLVSLAIERVTRNTAQVKACVWFQDGRKFETFEETDELLPCTDWTTRDFSFQMMEPFLSWRIVINAIMKCKDTYAHINMRLM</sequence>
<dbReference type="AlphaFoldDB" id="A0A3Q0JJE7"/>
<gene>
    <name evidence="2" type="primary">LOC113471952</name>
</gene>
<name>A0A3Q0JJE7_DIACI</name>
<proteinExistence type="predicted"/>
<organism evidence="1 2">
    <name type="scientific">Diaphorina citri</name>
    <name type="common">Asian citrus psyllid</name>
    <dbReference type="NCBI Taxonomy" id="121845"/>
    <lineage>
        <taxon>Eukaryota</taxon>
        <taxon>Metazoa</taxon>
        <taxon>Ecdysozoa</taxon>
        <taxon>Arthropoda</taxon>
        <taxon>Hexapoda</taxon>
        <taxon>Insecta</taxon>
        <taxon>Pterygota</taxon>
        <taxon>Neoptera</taxon>
        <taxon>Paraneoptera</taxon>
        <taxon>Hemiptera</taxon>
        <taxon>Sternorrhyncha</taxon>
        <taxon>Psylloidea</taxon>
        <taxon>Psyllidae</taxon>
        <taxon>Diaphorininae</taxon>
        <taxon>Diaphorina</taxon>
    </lineage>
</organism>
<protein>
    <submittedName>
        <fullName evidence="2">Uncharacterized protein LOC113471952</fullName>
    </submittedName>
</protein>
<dbReference type="PaxDb" id="121845-A0A3Q0JJE7"/>